<protein>
    <submittedName>
        <fullName evidence="2">AAA ATPase</fullName>
    </submittedName>
</protein>
<sequence length="670" mass="75410">MLYMSESIIRELSSRASKAVETANKLGEVIGFVSRTSPSLIDEEGGLVVFDVDPVIYFDKFVDVASAGSFLAVVDLKTGHVISLRVISVERRDILAELSIPEVYTPALSPEVTGLLTRTRVKAKPLLSYDPETSTVSIANYVVEPQSPVIRPREASTAQFMLGLPTTGVFVGFVTTGDRPIFDAQVPLFLPVNTFYQHVLVLGTTGSGKTTLLKNIVTSIYSKYDITTSHDVTIIILDPNKDYVSLPLRPVFPEDVPYSERALVEYFSKKARRPDGLVVVLPITNLVVEQYARGSQTWAKALKDISEAYVSDTYGPFFERFNWAWSIRELVVHEEPGRSPLRFVKIVVTVKYPEEESFTLYIIPYSFRFSDFSPREFIVLNPYFTRQAKDTLSRLMKRLEDLGSPIKTLNELYDLLRVARYYMEHKGGTPTGRWRELVEVVEDLAVHKSTLENILRQLGSLIDTGVFDIGVGGGEDYLVEPPISDILEKHKTVFSDLPIVVDLDFLQEYSPADPEKVIGIAAYRILNRVFEWKLAKSRERMRTQPVVIFVDEAHRFFPSKGGGTEEFIEHVSGMIDRIARLGRSRGLGLVFSTHSPDDVHDIILQLANTKIVLRMDKTHVSSLDLPPEYKDFVTRCGDRVGVLKSHVLRLGYVSFRTPLTIAGHYDLSKV</sequence>
<dbReference type="InterPro" id="IPR003593">
    <property type="entry name" value="AAA+_ATPase"/>
</dbReference>
<dbReference type="PANTHER" id="PTHR30121">
    <property type="entry name" value="UNCHARACTERIZED PROTEIN YJGR-RELATED"/>
    <property type="match status" value="1"/>
</dbReference>
<reference evidence="2 3" key="1">
    <citation type="journal article" date="2012" name="J. Bacteriol.">
        <title>Complete genome sequence of the hyperthermophilic cellulolytic Crenarchaeon 'Thermogladius cellulolyticus' 1633.</title>
        <authorList>
            <person name="Mardanov A.V."/>
            <person name="Kochetkova T.V."/>
            <person name="Beletsky A.V."/>
            <person name="Bonch-Osmolovskaya E.A."/>
            <person name="Ravin N.V."/>
            <person name="Skryabin K.G."/>
        </authorList>
    </citation>
    <scope>NUCLEOTIDE SEQUENCE [LARGE SCALE GENOMIC DNA]</scope>
    <source>
        <strain evidence="3">DSM 22663 / VKM B-2946 / 1633</strain>
    </source>
</reference>
<dbReference type="CDD" id="cd01127">
    <property type="entry name" value="TrwB_TraG_TraD_VirD4"/>
    <property type="match status" value="1"/>
</dbReference>
<evidence type="ECO:0000259" key="1">
    <source>
        <dbReference type="SMART" id="SM00382"/>
    </source>
</evidence>
<dbReference type="eggNOG" id="arCOG00284">
    <property type="taxonomic scope" value="Archaea"/>
</dbReference>
<dbReference type="AlphaFoldDB" id="I3TE27"/>
<gene>
    <name evidence="2" type="ordered locus">TCELL_0590</name>
</gene>
<dbReference type="InParanoid" id="I3TE27"/>
<dbReference type="InterPro" id="IPR027417">
    <property type="entry name" value="P-loop_NTPase"/>
</dbReference>
<evidence type="ECO:0000313" key="2">
    <source>
        <dbReference type="EMBL" id="AFK51015.1"/>
    </source>
</evidence>
<dbReference type="Pfam" id="PF01935">
    <property type="entry name" value="DUF87"/>
    <property type="match status" value="1"/>
</dbReference>
<organism evidence="2 3">
    <name type="scientific">Thermogladius calderae (strain DSM 22663 / VKM B-2946 / 1633)</name>
    <dbReference type="NCBI Taxonomy" id="1184251"/>
    <lineage>
        <taxon>Archaea</taxon>
        <taxon>Thermoproteota</taxon>
        <taxon>Thermoprotei</taxon>
        <taxon>Desulfurococcales</taxon>
        <taxon>Desulfurococcaceae</taxon>
        <taxon>Thermogladius</taxon>
    </lineage>
</organism>
<dbReference type="InterPro" id="IPR051162">
    <property type="entry name" value="T4SS_component"/>
</dbReference>
<dbReference type="SUPFAM" id="SSF52540">
    <property type="entry name" value="P-loop containing nucleoside triphosphate hydrolases"/>
    <property type="match status" value="1"/>
</dbReference>
<feature type="domain" description="AAA+ ATPase" evidence="1">
    <location>
        <begin position="195"/>
        <end position="616"/>
    </location>
</feature>
<dbReference type="STRING" id="1184251.TCELL_0590"/>
<dbReference type="InterPro" id="IPR002789">
    <property type="entry name" value="HerA_central"/>
</dbReference>
<dbReference type="Gene3D" id="3.40.50.300">
    <property type="entry name" value="P-loop containing nucleotide triphosphate hydrolases"/>
    <property type="match status" value="2"/>
</dbReference>
<accession>I3TE27</accession>
<name>I3TE27_THEC1</name>
<dbReference type="EMBL" id="CP003531">
    <property type="protein sequence ID" value="AFK51015.1"/>
    <property type="molecule type" value="Genomic_DNA"/>
</dbReference>
<dbReference type="Proteomes" id="UP000005270">
    <property type="component" value="Chromosome"/>
</dbReference>
<proteinExistence type="predicted"/>
<evidence type="ECO:0000313" key="3">
    <source>
        <dbReference type="Proteomes" id="UP000005270"/>
    </source>
</evidence>
<dbReference type="PANTHER" id="PTHR30121:SF1">
    <property type="entry name" value="AAA+ ATPASE DOMAIN-CONTAINING PROTEIN"/>
    <property type="match status" value="1"/>
</dbReference>
<dbReference type="HOGENOM" id="CLU_453183_0_0_2"/>
<keyword evidence="3" id="KW-1185">Reference proteome</keyword>
<dbReference type="SMART" id="SM00382">
    <property type="entry name" value="AAA"/>
    <property type="match status" value="1"/>
</dbReference>
<dbReference type="KEGG" id="thg:TCELL_0590"/>